<proteinExistence type="predicted"/>
<reference evidence="1 2" key="1">
    <citation type="submission" date="2020-08" db="EMBL/GenBank/DDBJ databases">
        <title>Genome public.</title>
        <authorList>
            <person name="Liu C."/>
            <person name="Sun Q."/>
        </authorList>
    </citation>
    <scope>NUCLEOTIDE SEQUENCE [LARGE SCALE GENOMIC DNA]</scope>
    <source>
        <strain evidence="1 2">NSJ-6</strain>
    </source>
</reference>
<dbReference type="EMBL" id="JACOOO010000009">
    <property type="protein sequence ID" value="MBC5628526.1"/>
    <property type="molecule type" value="Genomic_DNA"/>
</dbReference>
<protein>
    <submittedName>
        <fullName evidence="1">Phage head closure protein</fullName>
    </submittedName>
</protein>
<accession>A0ABR7DAV3</accession>
<dbReference type="RefSeq" id="WP_186859577.1">
    <property type="nucleotide sequence ID" value="NZ_JACOOO010000009.1"/>
</dbReference>
<organism evidence="1 2">
    <name type="scientific">Clostridium hominis</name>
    <dbReference type="NCBI Taxonomy" id="2763036"/>
    <lineage>
        <taxon>Bacteria</taxon>
        <taxon>Bacillati</taxon>
        <taxon>Bacillota</taxon>
        <taxon>Clostridia</taxon>
        <taxon>Eubacteriales</taxon>
        <taxon>Clostridiaceae</taxon>
        <taxon>Clostridium</taxon>
    </lineage>
</organism>
<dbReference type="InterPro" id="IPR038666">
    <property type="entry name" value="SSP1_head-tail_sf"/>
</dbReference>
<name>A0ABR7DAV3_9CLOT</name>
<dbReference type="Proteomes" id="UP000596929">
    <property type="component" value="Unassembled WGS sequence"/>
</dbReference>
<dbReference type="InterPro" id="IPR008767">
    <property type="entry name" value="Phage_SPP1_head-tail_adaptor"/>
</dbReference>
<dbReference type="NCBIfam" id="TIGR01563">
    <property type="entry name" value="gp16_SPP1"/>
    <property type="match status" value="1"/>
</dbReference>
<dbReference type="Gene3D" id="2.40.10.270">
    <property type="entry name" value="Bacteriophage SPP1 head-tail adaptor protein"/>
    <property type="match status" value="1"/>
</dbReference>
<dbReference type="Pfam" id="PF05521">
    <property type="entry name" value="Phage_HCP"/>
    <property type="match status" value="1"/>
</dbReference>
<evidence type="ECO:0000313" key="2">
    <source>
        <dbReference type="Proteomes" id="UP000596929"/>
    </source>
</evidence>
<comment type="caution">
    <text evidence="1">The sequence shown here is derived from an EMBL/GenBank/DDBJ whole genome shotgun (WGS) entry which is preliminary data.</text>
</comment>
<evidence type="ECO:0000313" key="1">
    <source>
        <dbReference type="EMBL" id="MBC5628526.1"/>
    </source>
</evidence>
<gene>
    <name evidence="1" type="ORF">H8S20_06395</name>
</gene>
<sequence>MDSRISIKKKDKVIVDGRWVESFVDYYNCWCTPMELYGKELYEAQNIKYENVLAFKVRYCNKIKTMRTTDKNKFIIIYDGVEYQVYQVDFKSNSKDYVYIKAKMVI</sequence>
<keyword evidence="2" id="KW-1185">Reference proteome</keyword>